<dbReference type="CDD" id="cd17321">
    <property type="entry name" value="MFS_MMR_MDR_like"/>
    <property type="match status" value="1"/>
</dbReference>
<feature type="transmembrane region" description="Helical" evidence="9">
    <location>
        <begin position="249"/>
        <end position="267"/>
    </location>
</feature>
<dbReference type="InterPro" id="IPR020846">
    <property type="entry name" value="MFS_dom"/>
</dbReference>
<dbReference type="GO" id="GO:0022857">
    <property type="term" value="F:transmembrane transporter activity"/>
    <property type="evidence" value="ECO:0007669"/>
    <property type="project" value="InterPro"/>
</dbReference>
<dbReference type="Gene3D" id="1.20.1250.20">
    <property type="entry name" value="MFS general substrate transporter like domains"/>
    <property type="match status" value="1"/>
</dbReference>
<feature type="transmembrane region" description="Helical" evidence="9">
    <location>
        <begin position="466"/>
        <end position="490"/>
    </location>
</feature>
<dbReference type="PANTHER" id="PTHR42718">
    <property type="entry name" value="MAJOR FACILITATOR SUPERFAMILY MULTIDRUG TRANSPORTER MFSC"/>
    <property type="match status" value="1"/>
</dbReference>
<evidence type="ECO:0000256" key="3">
    <source>
        <dbReference type="ARBA" id="ARBA00022448"/>
    </source>
</evidence>
<feature type="region of interest" description="Disordered" evidence="8">
    <location>
        <begin position="1"/>
        <end position="23"/>
    </location>
</feature>
<evidence type="ECO:0000256" key="9">
    <source>
        <dbReference type="SAM" id="Phobius"/>
    </source>
</evidence>
<dbReference type="PROSITE" id="PS00216">
    <property type="entry name" value="SUGAR_TRANSPORT_1"/>
    <property type="match status" value="1"/>
</dbReference>
<dbReference type="InterPro" id="IPR005829">
    <property type="entry name" value="Sugar_transporter_CS"/>
</dbReference>
<name>A0A6J4IN15_9CHLR</name>
<evidence type="ECO:0000256" key="4">
    <source>
        <dbReference type="ARBA" id="ARBA00022475"/>
    </source>
</evidence>
<feature type="transmembrane region" description="Helical" evidence="9">
    <location>
        <begin position="99"/>
        <end position="118"/>
    </location>
</feature>
<feature type="transmembrane region" description="Helical" evidence="9">
    <location>
        <begin position="288"/>
        <end position="311"/>
    </location>
</feature>
<evidence type="ECO:0000256" key="2">
    <source>
        <dbReference type="ARBA" id="ARBA00008537"/>
    </source>
</evidence>
<keyword evidence="3" id="KW-0813">Transport</keyword>
<dbReference type="InterPro" id="IPR036259">
    <property type="entry name" value="MFS_trans_sf"/>
</dbReference>
<evidence type="ECO:0000256" key="1">
    <source>
        <dbReference type="ARBA" id="ARBA00004651"/>
    </source>
</evidence>
<dbReference type="Gene3D" id="1.20.1720.10">
    <property type="entry name" value="Multidrug resistance protein D"/>
    <property type="match status" value="1"/>
</dbReference>
<comment type="similarity">
    <text evidence="2">Belongs to the major facilitator superfamily. EmrB family.</text>
</comment>
<feature type="transmembrane region" description="Helical" evidence="9">
    <location>
        <begin position="33"/>
        <end position="55"/>
    </location>
</feature>
<evidence type="ECO:0000256" key="7">
    <source>
        <dbReference type="ARBA" id="ARBA00023136"/>
    </source>
</evidence>
<evidence type="ECO:0000256" key="6">
    <source>
        <dbReference type="ARBA" id="ARBA00022989"/>
    </source>
</evidence>
<dbReference type="PANTHER" id="PTHR42718:SF9">
    <property type="entry name" value="MAJOR FACILITATOR SUPERFAMILY MULTIDRUG TRANSPORTER MFSC"/>
    <property type="match status" value="1"/>
</dbReference>
<dbReference type="GO" id="GO:0005886">
    <property type="term" value="C:plasma membrane"/>
    <property type="evidence" value="ECO:0007669"/>
    <property type="project" value="UniProtKB-SubCell"/>
</dbReference>
<dbReference type="NCBIfam" id="TIGR00711">
    <property type="entry name" value="efflux_EmrB"/>
    <property type="match status" value="1"/>
</dbReference>
<protein>
    <submittedName>
        <fullName evidence="11">Uncharacterized MFS-type transporter</fullName>
    </submittedName>
</protein>
<dbReference type="Pfam" id="PF07690">
    <property type="entry name" value="MFS_1"/>
    <property type="match status" value="1"/>
</dbReference>
<dbReference type="InterPro" id="IPR004638">
    <property type="entry name" value="EmrB-like"/>
</dbReference>
<dbReference type="InterPro" id="IPR011701">
    <property type="entry name" value="MFS"/>
</dbReference>
<keyword evidence="6 9" id="KW-1133">Transmembrane helix</keyword>
<feature type="transmembrane region" description="Helical" evidence="9">
    <location>
        <begin position="187"/>
        <end position="206"/>
    </location>
</feature>
<dbReference type="EMBL" id="CADCTC010000137">
    <property type="protein sequence ID" value="CAA9254660.1"/>
    <property type="molecule type" value="Genomic_DNA"/>
</dbReference>
<proteinExistence type="inferred from homology"/>
<evidence type="ECO:0000259" key="10">
    <source>
        <dbReference type="PROSITE" id="PS50850"/>
    </source>
</evidence>
<feature type="domain" description="Major facilitator superfamily (MFS) profile" evidence="10">
    <location>
        <begin position="33"/>
        <end position="495"/>
    </location>
</feature>
<feature type="transmembrane region" description="Helical" evidence="9">
    <location>
        <begin position="379"/>
        <end position="396"/>
    </location>
</feature>
<keyword evidence="5 9" id="KW-0812">Transmembrane</keyword>
<dbReference type="AlphaFoldDB" id="A0A6J4IN15"/>
<feature type="transmembrane region" description="Helical" evidence="9">
    <location>
        <begin position="218"/>
        <end position="237"/>
    </location>
</feature>
<feature type="transmembrane region" description="Helical" evidence="9">
    <location>
        <begin position="323"/>
        <end position="342"/>
    </location>
</feature>
<comment type="subcellular location">
    <subcellularLocation>
        <location evidence="1">Cell membrane</location>
        <topology evidence="1">Multi-pass membrane protein</topology>
    </subcellularLocation>
</comment>
<dbReference type="SUPFAM" id="SSF103473">
    <property type="entry name" value="MFS general substrate transporter"/>
    <property type="match status" value="1"/>
</dbReference>
<gene>
    <name evidence="11" type="ORF">AVDCRST_MAG77-2377</name>
</gene>
<dbReference type="PRINTS" id="PR01036">
    <property type="entry name" value="TCRTETB"/>
</dbReference>
<keyword evidence="7 9" id="KW-0472">Membrane</keyword>
<sequence>MNAVTAPAPAAAGGASAPAHPVQPDSPRYKWTVLAVTGAGIYMSTLSNGIVNVALPVLTREFDASLVLAQWVVLGYVLCITGLLLPAGRLADMVGRKEVFLGGFVVFAAGAALCGLAPSLHWLIAARVLQGIGGALVQANSGALVTQAFGAKERGRALGMIGSCVSAGALTGPMIGGVITAYLGWRWAFYVIVLVSVVATPVGWRLLRRSATNRDQRFDPAGAALFMAAVASLMLGLNQGPLSGWSAPATLGLFALSVGATAAFLWVEQRVAQPTVDLQLFKNRGFSAAVAAGFLSFLAISATVLLMPFYFQYVLRLPADQTGLLLAAQPLAMMLLSPVSGLLSDRLGPLGPRLITAAGLTLEVVGLGSLVFLSVDENPLWAVARLVVLGLALALFNSPNSSSLYASVPQSRYGVVGGFQALYRNLGQSIGQTAAGVLWSVGVLAAAGGAGLSVEAATQAPPEQMMAGFRLAFGCSTAVAALALVVSMVARPRQQAQRAAA</sequence>
<keyword evidence="4" id="KW-1003">Cell membrane</keyword>
<feature type="compositionally biased region" description="Low complexity" evidence="8">
    <location>
        <begin position="1"/>
        <end position="19"/>
    </location>
</feature>
<evidence type="ECO:0000313" key="11">
    <source>
        <dbReference type="EMBL" id="CAA9254660.1"/>
    </source>
</evidence>
<reference evidence="11" key="1">
    <citation type="submission" date="2020-02" db="EMBL/GenBank/DDBJ databases">
        <authorList>
            <person name="Meier V. D."/>
        </authorList>
    </citation>
    <scope>NUCLEOTIDE SEQUENCE</scope>
    <source>
        <strain evidence="11">AVDCRST_MAG77</strain>
    </source>
</reference>
<feature type="transmembrane region" description="Helical" evidence="9">
    <location>
        <begin position="354"/>
        <end position="373"/>
    </location>
</feature>
<feature type="transmembrane region" description="Helical" evidence="9">
    <location>
        <begin position="434"/>
        <end position="454"/>
    </location>
</feature>
<evidence type="ECO:0000256" key="5">
    <source>
        <dbReference type="ARBA" id="ARBA00022692"/>
    </source>
</evidence>
<accession>A0A6J4IN15</accession>
<feature type="transmembrane region" description="Helical" evidence="9">
    <location>
        <begin position="157"/>
        <end position="181"/>
    </location>
</feature>
<feature type="transmembrane region" description="Helical" evidence="9">
    <location>
        <begin position="67"/>
        <end position="87"/>
    </location>
</feature>
<organism evidence="11">
    <name type="scientific">uncultured Chloroflexota bacterium</name>
    <dbReference type="NCBI Taxonomy" id="166587"/>
    <lineage>
        <taxon>Bacteria</taxon>
        <taxon>Bacillati</taxon>
        <taxon>Chloroflexota</taxon>
        <taxon>environmental samples</taxon>
    </lineage>
</organism>
<evidence type="ECO:0000256" key="8">
    <source>
        <dbReference type="SAM" id="MobiDB-lite"/>
    </source>
</evidence>
<dbReference type="PROSITE" id="PS50850">
    <property type="entry name" value="MFS"/>
    <property type="match status" value="1"/>
</dbReference>